<organism evidence="1 2">
    <name type="scientific">Trichlorobacter ammonificans</name>
    <dbReference type="NCBI Taxonomy" id="2916410"/>
    <lineage>
        <taxon>Bacteria</taxon>
        <taxon>Pseudomonadati</taxon>
        <taxon>Thermodesulfobacteriota</taxon>
        <taxon>Desulfuromonadia</taxon>
        <taxon>Geobacterales</taxon>
        <taxon>Geobacteraceae</taxon>
        <taxon>Trichlorobacter</taxon>
    </lineage>
</organism>
<reference evidence="1 2" key="1">
    <citation type="submission" date="2022-03" db="EMBL/GenBank/DDBJ databases">
        <authorList>
            <person name="Koch H."/>
        </authorList>
    </citation>
    <scope>NUCLEOTIDE SEQUENCE [LARGE SCALE GENOMIC DNA]</scope>
    <source>
        <strain evidence="1 2">G1</strain>
    </source>
</reference>
<protein>
    <submittedName>
        <fullName evidence="1">Iron-sulfur cluster-binding protein</fullName>
    </submittedName>
</protein>
<proteinExistence type="predicted"/>
<dbReference type="Proteomes" id="UP001295463">
    <property type="component" value="Chromosome"/>
</dbReference>
<dbReference type="PANTHER" id="PTHR42827:SF1">
    <property type="entry name" value="IRON-SULFUR CLUSTER-BINDING PROTEIN"/>
    <property type="match status" value="1"/>
</dbReference>
<evidence type="ECO:0000313" key="2">
    <source>
        <dbReference type="Proteomes" id="UP001295463"/>
    </source>
</evidence>
<keyword evidence="2" id="KW-1185">Reference proteome</keyword>
<sequence>MYEQVVAEISRFVAEDEGNRFADGSAPYFDAPLVGFAAADSPLFRQYQQIIGPFHRTPDQILPGAATVIVWSLPITRSTREANRRENEYPSHAWALTRCFGEDFNISLRRHLVAWLERHGYRAIAPQLDPAWQEYADTPVGVASTWSERHAAYAAGLGTFSLNDALITPRGIAHRLGSVITDLALPPSCSELPEYRSNCLFYRNGTCGACITRCPVGALSRDGHDKSRCKAYVYGTLADLLAERYGTPKPGCGLCQTKVPCEERIPTAV</sequence>
<name>A0ABN8HFG7_9BACT</name>
<evidence type="ECO:0000313" key="1">
    <source>
        <dbReference type="EMBL" id="CAH2031605.1"/>
    </source>
</evidence>
<gene>
    <name evidence="1" type="ORF">GEAMG1_1773</name>
</gene>
<accession>A0ABN8HFG7</accession>
<dbReference type="RefSeq" id="WP_305732419.1">
    <property type="nucleotide sequence ID" value="NZ_OW150024.1"/>
</dbReference>
<dbReference type="EMBL" id="OW150024">
    <property type="protein sequence ID" value="CAH2031605.1"/>
    <property type="molecule type" value="Genomic_DNA"/>
</dbReference>
<dbReference type="PANTHER" id="PTHR42827">
    <property type="entry name" value="IRON-SULFUR CLUSTER-BINDING PROTEIN-RELATED"/>
    <property type="match status" value="1"/>
</dbReference>